<organism evidence="1 2">
    <name type="scientific">Pistacia atlantica</name>
    <dbReference type="NCBI Taxonomy" id="434234"/>
    <lineage>
        <taxon>Eukaryota</taxon>
        <taxon>Viridiplantae</taxon>
        <taxon>Streptophyta</taxon>
        <taxon>Embryophyta</taxon>
        <taxon>Tracheophyta</taxon>
        <taxon>Spermatophyta</taxon>
        <taxon>Magnoliopsida</taxon>
        <taxon>eudicotyledons</taxon>
        <taxon>Gunneridae</taxon>
        <taxon>Pentapetalae</taxon>
        <taxon>rosids</taxon>
        <taxon>malvids</taxon>
        <taxon>Sapindales</taxon>
        <taxon>Anacardiaceae</taxon>
        <taxon>Pistacia</taxon>
    </lineage>
</organism>
<proteinExistence type="predicted"/>
<evidence type="ECO:0000313" key="2">
    <source>
        <dbReference type="Proteomes" id="UP001164250"/>
    </source>
</evidence>
<dbReference type="EMBL" id="CM047908">
    <property type="protein sequence ID" value="KAJ0080649.1"/>
    <property type="molecule type" value="Genomic_DNA"/>
</dbReference>
<reference evidence="2" key="1">
    <citation type="journal article" date="2023" name="G3 (Bethesda)">
        <title>Genome assembly and association tests identify interacting loci associated with vigor, precocity, and sex in interspecific pistachio rootstocks.</title>
        <authorList>
            <person name="Palmer W."/>
            <person name="Jacygrad E."/>
            <person name="Sagayaradj S."/>
            <person name="Cavanaugh K."/>
            <person name="Han R."/>
            <person name="Bertier L."/>
            <person name="Beede B."/>
            <person name="Kafkas S."/>
            <person name="Golino D."/>
            <person name="Preece J."/>
            <person name="Michelmore R."/>
        </authorList>
    </citation>
    <scope>NUCLEOTIDE SEQUENCE [LARGE SCALE GENOMIC DNA]</scope>
</reference>
<comment type="caution">
    <text evidence="1">The sequence shown here is derived from an EMBL/GenBank/DDBJ whole genome shotgun (WGS) entry which is preliminary data.</text>
</comment>
<dbReference type="Proteomes" id="UP001164250">
    <property type="component" value="Chromosome 12"/>
</dbReference>
<keyword evidence="2" id="KW-1185">Reference proteome</keyword>
<sequence length="49" mass="5783">MAVFHLTLENSRAYRLWVQVSTHYLVKSRVVYSIRVPLLTCKLLETYSP</sequence>
<protein>
    <submittedName>
        <fullName evidence="1">Uncharacterized protein</fullName>
    </submittedName>
</protein>
<evidence type="ECO:0000313" key="1">
    <source>
        <dbReference type="EMBL" id="KAJ0080649.1"/>
    </source>
</evidence>
<name>A0ACC1A005_9ROSI</name>
<accession>A0ACC1A005</accession>
<gene>
    <name evidence="1" type="ORF">Patl1_11753</name>
</gene>